<organism evidence="9 10">
    <name type="scientific">Chitinophaga rupis</name>
    <dbReference type="NCBI Taxonomy" id="573321"/>
    <lineage>
        <taxon>Bacteria</taxon>
        <taxon>Pseudomonadati</taxon>
        <taxon>Bacteroidota</taxon>
        <taxon>Chitinophagia</taxon>
        <taxon>Chitinophagales</taxon>
        <taxon>Chitinophagaceae</taxon>
        <taxon>Chitinophaga</taxon>
    </lineage>
</organism>
<evidence type="ECO:0000256" key="6">
    <source>
        <dbReference type="PIRSR" id="PIRSR606710-1"/>
    </source>
</evidence>
<dbReference type="Gene3D" id="2.115.10.20">
    <property type="entry name" value="Glycosyl hydrolase domain, family 43"/>
    <property type="match status" value="1"/>
</dbReference>
<dbReference type="SUPFAM" id="SSF75005">
    <property type="entry name" value="Arabinanase/levansucrase/invertase"/>
    <property type="match status" value="1"/>
</dbReference>
<evidence type="ECO:0000256" key="1">
    <source>
        <dbReference type="ARBA" id="ARBA00009865"/>
    </source>
</evidence>
<evidence type="ECO:0000256" key="8">
    <source>
        <dbReference type="RuleBase" id="RU361187"/>
    </source>
</evidence>
<proteinExistence type="inferred from homology"/>
<dbReference type="EMBL" id="FOBB01000003">
    <property type="protein sequence ID" value="SEM12783.1"/>
    <property type="molecule type" value="Genomic_DNA"/>
</dbReference>
<reference evidence="9 10" key="1">
    <citation type="submission" date="2016-10" db="EMBL/GenBank/DDBJ databases">
        <authorList>
            <person name="de Groot N.N."/>
        </authorList>
    </citation>
    <scope>NUCLEOTIDE SEQUENCE [LARGE SCALE GENOMIC DNA]</scope>
    <source>
        <strain evidence="9 10">DSM 21039</strain>
    </source>
</reference>
<keyword evidence="2" id="KW-0624">Polysaccharide degradation</keyword>
<dbReference type="CDD" id="cd23342">
    <property type="entry name" value="beta-trefoil_FSCN_ZgPorA-like"/>
    <property type="match status" value="1"/>
</dbReference>
<sequence length="465" mass="51582">MKNLCNHVIAALLILCCSCTKQFTNNDNKTVSGELKNSAKAAVADMAENPFVRSIYTADPSAHVWADGRLYVYPSHDIDPPRGCDLMDQYHVFSTDDMIHWTDHGEILRASQVPWGRPEGGFMWAPDCAYKNGTYYFYFPHPSATDWGSSWKIGVATSTSPASNFVVQGYIQGLEPLIDPCVFVDDDGQAYFYYGGGNVCKGGKLKANMMEIDGAMQTMQGLNDFHEATWVHKRNGVYYLSYADNHDVNGQHNRLQYATSNSPLGPWTSRGVYMDPTDSYTDHGSIVEYKGQWYAFYHNSSISHNDWTRSICVDKLFYNADGTIQKVIQTPGNNNNPNPVPIGETITLKGSNNNYVSSENGQQPMNCNRATAQGWEQFTIMDAGGGKVALFTQGKYVSSENGQQPINCNRTAIGPWEQFEWINNTDGTISLKGNNGLYISSENGTQAMTCNHSTAGASEKFKVNQ</sequence>
<dbReference type="InterPro" id="IPR023296">
    <property type="entry name" value="Glyco_hydro_beta-prop_sf"/>
</dbReference>
<evidence type="ECO:0000313" key="9">
    <source>
        <dbReference type="EMBL" id="SEM12783.1"/>
    </source>
</evidence>
<gene>
    <name evidence="9" type="ORF">SAMN04488505_103448</name>
</gene>
<dbReference type="PANTHER" id="PTHR43772:SF2">
    <property type="entry name" value="PUTATIVE (AFU_ORTHOLOGUE AFUA_2G04480)-RELATED"/>
    <property type="match status" value="1"/>
</dbReference>
<dbReference type="PANTHER" id="PTHR43772">
    <property type="entry name" value="ENDO-1,4-BETA-XYLANASE"/>
    <property type="match status" value="1"/>
</dbReference>
<dbReference type="Pfam" id="PF06229">
    <property type="entry name" value="FRG1"/>
    <property type="match status" value="1"/>
</dbReference>
<dbReference type="RefSeq" id="WP_202909254.1">
    <property type="nucleotide sequence ID" value="NZ_FOBB01000003.1"/>
</dbReference>
<dbReference type="Gene3D" id="2.80.10.50">
    <property type="match status" value="1"/>
</dbReference>
<keyword evidence="5 8" id="KW-0326">Glycosidase</keyword>
<protein>
    <submittedName>
        <fullName evidence="9">Glycosyl hydrolases family 43</fullName>
    </submittedName>
</protein>
<dbReference type="InterPro" id="IPR008999">
    <property type="entry name" value="Actin-crosslinking"/>
</dbReference>
<dbReference type="Proteomes" id="UP000198984">
    <property type="component" value="Unassembled WGS sequence"/>
</dbReference>
<evidence type="ECO:0000313" key="10">
    <source>
        <dbReference type="Proteomes" id="UP000198984"/>
    </source>
</evidence>
<dbReference type="GO" id="GO:0004553">
    <property type="term" value="F:hydrolase activity, hydrolyzing O-glycosyl compounds"/>
    <property type="evidence" value="ECO:0007669"/>
    <property type="project" value="InterPro"/>
</dbReference>
<accession>A0A1H7VU61</accession>
<evidence type="ECO:0000256" key="4">
    <source>
        <dbReference type="ARBA" id="ARBA00023277"/>
    </source>
</evidence>
<dbReference type="InterPro" id="IPR006710">
    <property type="entry name" value="Glyco_hydro_43"/>
</dbReference>
<dbReference type="InterPro" id="IPR052176">
    <property type="entry name" value="Glycosyl_Hydrlase_43_Enz"/>
</dbReference>
<dbReference type="GO" id="GO:0045493">
    <property type="term" value="P:xylan catabolic process"/>
    <property type="evidence" value="ECO:0007669"/>
    <property type="project" value="UniProtKB-KW"/>
</dbReference>
<dbReference type="AlphaFoldDB" id="A0A1H7VU61"/>
<evidence type="ECO:0000256" key="5">
    <source>
        <dbReference type="ARBA" id="ARBA00023295"/>
    </source>
</evidence>
<dbReference type="Pfam" id="PF04616">
    <property type="entry name" value="Glyco_hydro_43"/>
    <property type="match status" value="1"/>
</dbReference>
<dbReference type="InterPro" id="IPR010414">
    <property type="entry name" value="FRG1"/>
</dbReference>
<keyword evidence="3 8" id="KW-0378">Hydrolase</keyword>
<feature type="site" description="Important for catalytic activity, responsible for pKa modulation of the active site Glu and correct orientation of both the proton donor and substrate" evidence="7">
    <location>
        <position position="179"/>
    </location>
</feature>
<keyword evidence="4" id="KW-0119">Carbohydrate metabolism</keyword>
<feature type="active site" description="Proton donor" evidence="6">
    <location>
        <position position="227"/>
    </location>
</feature>
<evidence type="ECO:0000256" key="7">
    <source>
        <dbReference type="PIRSR" id="PIRSR606710-2"/>
    </source>
</evidence>
<keyword evidence="2" id="KW-0858">Xylan degradation</keyword>
<comment type="similarity">
    <text evidence="1 8">Belongs to the glycosyl hydrolase 43 family.</text>
</comment>
<evidence type="ECO:0000256" key="2">
    <source>
        <dbReference type="ARBA" id="ARBA00022651"/>
    </source>
</evidence>
<feature type="active site" description="Proton acceptor" evidence="6">
    <location>
        <position position="79"/>
    </location>
</feature>
<dbReference type="STRING" id="573321.SAMN04488505_103448"/>
<name>A0A1H7VU61_9BACT</name>
<evidence type="ECO:0000256" key="3">
    <source>
        <dbReference type="ARBA" id="ARBA00022801"/>
    </source>
</evidence>
<dbReference type="SUPFAM" id="SSF50405">
    <property type="entry name" value="Actin-crosslinking proteins"/>
    <property type="match status" value="1"/>
</dbReference>
<dbReference type="CDD" id="cd08990">
    <property type="entry name" value="GH43_AXH_like"/>
    <property type="match status" value="1"/>
</dbReference>
<keyword evidence="10" id="KW-1185">Reference proteome</keyword>